<gene>
    <name evidence="2" type="ORF">J1792_15655</name>
</gene>
<evidence type="ECO:0000313" key="3">
    <source>
        <dbReference type="Proteomes" id="UP000664781"/>
    </source>
</evidence>
<reference evidence="2" key="1">
    <citation type="submission" date="2021-03" db="EMBL/GenBank/DDBJ databases">
        <title>Streptomyces strains.</title>
        <authorList>
            <person name="Lund M.B."/>
            <person name="Toerring T."/>
        </authorList>
    </citation>
    <scope>NUCLEOTIDE SEQUENCE</scope>
    <source>
        <strain evidence="2">JCM 4242</strain>
    </source>
</reference>
<feature type="region of interest" description="Disordered" evidence="1">
    <location>
        <begin position="207"/>
        <end position="227"/>
    </location>
</feature>
<sequence length="304" mass="32897">MTDGGDERADVLERAGLEPTGDGRLEEVLPPWAAWRPVASWEAEPAVAVREDHPGLVAEVNARWHRLALELGVIGEDGEFLVDAAGTGRGPRRWRRVRLAGTWDLAGVLGDRPGRPEFLTLSTDGETLLGVTSEEYEIWLVAVDRITRRQEEAARAAAEETDEEREAAWRRLVRGPVTAGLRRAWAEGLRWNPAAPEDVRVRLGAVASSPAPDAGPGATSERAERAARDADAEARLPAATDPCLSAASAVLLLDDPREAVRAAAARHPRLPGRVLVTLLRRADAMGDAARNPALPEDVMRWMAG</sequence>
<organism evidence="2 3">
    <name type="scientific">Streptomyces triculaminicus</name>
    <dbReference type="NCBI Taxonomy" id="2816232"/>
    <lineage>
        <taxon>Bacteria</taxon>
        <taxon>Bacillati</taxon>
        <taxon>Actinomycetota</taxon>
        <taxon>Actinomycetes</taxon>
        <taxon>Kitasatosporales</taxon>
        <taxon>Streptomycetaceae</taxon>
        <taxon>Streptomyces</taxon>
    </lineage>
</organism>
<evidence type="ECO:0000313" key="2">
    <source>
        <dbReference type="EMBL" id="MBO0654156.1"/>
    </source>
</evidence>
<name>A0A939FP07_9ACTN</name>
<feature type="compositionally biased region" description="Low complexity" evidence="1">
    <location>
        <begin position="207"/>
        <end position="220"/>
    </location>
</feature>
<comment type="caution">
    <text evidence="2">The sequence shown here is derived from an EMBL/GenBank/DDBJ whole genome shotgun (WGS) entry which is preliminary data.</text>
</comment>
<keyword evidence="3" id="KW-1185">Reference proteome</keyword>
<dbReference type="EMBL" id="JAFMOF010000002">
    <property type="protein sequence ID" value="MBO0654156.1"/>
    <property type="molecule type" value="Genomic_DNA"/>
</dbReference>
<evidence type="ECO:0008006" key="4">
    <source>
        <dbReference type="Google" id="ProtNLM"/>
    </source>
</evidence>
<protein>
    <recommendedName>
        <fullName evidence="4">PE-PGRS family protein</fullName>
    </recommendedName>
</protein>
<dbReference type="AlphaFoldDB" id="A0A939FP07"/>
<dbReference type="RefSeq" id="WP_207247505.1">
    <property type="nucleotide sequence ID" value="NZ_JAFMOF010000002.1"/>
</dbReference>
<proteinExistence type="predicted"/>
<evidence type="ECO:0000256" key="1">
    <source>
        <dbReference type="SAM" id="MobiDB-lite"/>
    </source>
</evidence>
<dbReference type="Proteomes" id="UP000664781">
    <property type="component" value="Unassembled WGS sequence"/>
</dbReference>
<accession>A0A939FP07</accession>